<dbReference type="CDD" id="cd00519">
    <property type="entry name" value="Lipase_3"/>
    <property type="match status" value="1"/>
</dbReference>
<accession>A0A0F9J6D3</accession>
<dbReference type="InterPro" id="IPR051218">
    <property type="entry name" value="Sec_MonoDiacylglyc_Lipase"/>
</dbReference>
<dbReference type="GO" id="GO:0006629">
    <property type="term" value="P:lipid metabolic process"/>
    <property type="evidence" value="ECO:0007669"/>
    <property type="project" value="InterPro"/>
</dbReference>
<organism evidence="2">
    <name type="scientific">marine sediment metagenome</name>
    <dbReference type="NCBI Taxonomy" id="412755"/>
    <lineage>
        <taxon>unclassified sequences</taxon>
        <taxon>metagenomes</taxon>
        <taxon>ecological metagenomes</taxon>
    </lineage>
</organism>
<gene>
    <name evidence="2" type="ORF">LCGC14_1492750</name>
</gene>
<comment type="caution">
    <text evidence="2">The sequence shown here is derived from an EMBL/GenBank/DDBJ whole genome shotgun (WGS) entry which is preliminary data.</text>
</comment>
<dbReference type="PANTHER" id="PTHR45856">
    <property type="entry name" value="ALPHA/BETA-HYDROLASES SUPERFAMILY PROTEIN"/>
    <property type="match status" value="1"/>
</dbReference>
<protein>
    <recommendedName>
        <fullName evidence="1">Fungal lipase-type domain-containing protein</fullName>
    </recommendedName>
</protein>
<dbReference type="InterPro" id="IPR029058">
    <property type="entry name" value="AB_hydrolase_fold"/>
</dbReference>
<dbReference type="EMBL" id="LAZR01010751">
    <property type="protein sequence ID" value="KKM65294.1"/>
    <property type="molecule type" value="Genomic_DNA"/>
</dbReference>
<reference evidence="2" key="1">
    <citation type="journal article" date="2015" name="Nature">
        <title>Complex archaea that bridge the gap between prokaryotes and eukaryotes.</title>
        <authorList>
            <person name="Spang A."/>
            <person name="Saw J.H."/>
            <person name="Jorgensen S.L."/>
            <person name="Zaremba-Niedzwiedzka K."/>
            <person name="Martijn J."/>
            <person name="Lind A.E."/>
            <person name="van Eijk R."/>
            <person name="Schleper C."/>
            <person name="Guy L."/>
            <person name="Ettema T.J."/>
        </authorList>
    </citation>
    <scope>NUCLEOTIDE SEQUENCE</scope>
</reference>
<dbReference type="Pfam" id="PF01764">
    <property type="entry name" value="Lipase_3"/>
    <property type="match status" value="1"/>
</dbReference>
<evidence type="ECO:0000259" key="1">
    <source>
        <dbReference type="Pfam" id="PF01764"/>
    </source>
</evidence>
<dbReference type="SUPFAM" id="SSF53474">
    <property type="entry name" value="alpha/beta-Hydrolases"/>
    <property type="match status" value="1"/>
</dbReference>
<evidence type="ECO:0000313" key="2">
    <source>
        <dbReference type="EMBL" id="KKM65294.1"/>
    </source>
</evidence>
<sequence>MKILSPSIAAQLADFAYKSIAVSAAGDQSKKIKSNPIISKHFAFDSKTSTLTGVSGTTAEHVLNQSTGFGFFGVGKGTGNHAGEIVIAIRGTAGLADALTDLHCGVTVGPNLAPVHSGFNRTFETIKPQLAAILSKAGGRPVHCIGHSLGGALATLAANWIKAQYKVPVKLYTFGSPRVGLNPFAIKTETRLDGIYRAVHRSDPVAMVPVWPFVHAGNEYRLSTCVSLTGAAHKMAGNAPGYINTAASYPDYKSMQKGSISNLTMTRLKYYNRHHASFNAHWSEKITSALITLLRESGKLASIMGQIGTSGVLTIYDLLARSIVEISQMSIKFAEDSKGLIGHILNFVGKPFVAVDITYAGVKKALTWMLEKLKTLVIAAVKVSPHIALG</sequence>
<dbReference type="InterPro" id="IPR002921">
    <property type="entry name" value="Fungal_lipase-type"/>
</dbReference>
<dbReference type="Gene3D" id="3.40.50.1820">
    <property type="entry name" value="alpha/beta hydrolase"/>
    <property type="match status" value="1"/>
</dbReference>
<dbReference type="PANTHER" id="PTHR45856:SF24">
    <property type="entry name" value="FUNGAL LIPASE-LIKE DOMAIN-CONTAINING PROTEIN"/>
    <property type="match status" value="1"/>
</dbReference>
<dbReference type="AlphaFoldDB" id="A0A0F9J6D3"/>
<proteinExistence type="predicted"/>
<name>A0A0F9J6D3_9ZZZZ</name>
<feature type="domain" description="Fungal lipase-type" evidence="1">
    <location>
        <begin position="86"/>
        <end position="211"/>
    </location>
</feature>